<dbReference type="AlphaFoldDB" id="A0AAN8YTT3"/>
<protein>
    <submittedName>
        <fullName evidence="1">Uncharacterized protein</fullName>
    </submittedName>
</protein>
<dbReference type="Proteomes" id="UP001370490">
    <property type="component" value="Unassembled WGS sequence"/>
</dbReference>
<proteinExistence type="predicted"/>
<name>A0AAN8YTT3_9MAGN</name>
<evidence type="ECO:0000313" key="1">
    <source>
        <dbReference type="EMBL" id="KAK6914969.1"/>
    </source>
</evidence>
<evidence type="ECO:0000313" key="2">
    <source>
        <dbReference type="Proteomes" id="UP001370490"/>
    </source>
</evidence>
<keyword evidence="2" id="KW-1185">Reference proteome</keyword>
<comment type="caution">
    <text evidence="1">The sequence shown here is derived from an EMBL/GenBank/DDBJ whole genome shotgun (WGS) entry which is preliminary data.</text>
</comment>
<gene>
    <name evidence="1" type="ORF">RJ641_020086</name>
</gene>
<accession>A0AAN8YTT3</accession>
<sequence length="176" mass="20051">MAASNQTKNRSFLKKIKFPRILRVTRVKNASNVPILWVAKKYLDSNLTRSERQSEGGLDYGRLIPKLQMEIPPNKFAYIHHEDYCGIEGTYIIAYAYPQITEGEIPSFPNVEDGTDQYPDGTKGALIREAFDSYGIRDMAELRLTYNGVKVGFECEKRRFPSGISFFVGDLNKVVE</sequence>
<organism evidence="1 2">
    <name type="scientific">Dillenia turbinata</name>
    <dbReference type="NCBI Taxonomy" id="194707"/>
    <lineage>
        <taxon>Eukaryota</taxon>
        <taxon>Viridiplantae</taxon>
        <taxon>Streptophyta</taxon>
        <taxon>Embryophyta</taxon>
        <taxon>Tracheophyta</taxon>
        <taxon>Spermatophyta</taxon>
        <taxon>Magnoliopsida</taxon>
        <taxon>eudicotyledons</taxon>
        <taxon>Gunneridae</taxon>
        <taxon>Pentapetalae</taxon>
        <taxon>Dilleniales</taxon>
        <taxon>Dilleniaceae</taxon>
        <taxon>Dillenia</taxon>
    </lineage>
</organism>
<reference evidence="1 2" key="1">
    <citation type="submission" date="2023-12" db="EMBL/GenBank/DDBJ databases">
        <title>A high-quality genome assembly for Dillenia turbinata (Dilleniales).</title>
        <authorList>
            <person name="Chanderbali A."/>
        </authorList>
    </citation>
    <scope>NUCLEOTIDE SEQUENCE [LARGE SCALE GENOMIC DNA]</scope>
    <source>
        <strain evidence="1">LSX21</strain>
        <tissue evidence="1">Leaf</tissue>
    </source>
</reference>
<dbReference type="EMBL" id="JBAMMX010000025">
    <property type="protein sequence ID" value="KAK6914969.1"/>
    <property type="molecule type" value="Genomic_DNA"/>
</dbReference>